<comment type="similarity">
    <text evidence="2">Belongs to the class-III pyridoxal-phosphate-dependent aminotransferase family.</text>
</comment>
<dbReference type="SUPFAM" id="SSF53383">
    <property type="entry name" value="PLP-dependent transferases"/>
    <property type="match status" value="1"/>
</dbReference>
<evidence type="ECO:0000256" key="3">
    <source>
        <dbReference type="ARBA" id="ARBA00022576"/>
    </source>
</evidence>
<keyword evidence="4 5" id="KW-0808">Transferase</keyword>
<organism evidence="5 6">
    <name type="scientific">Operophtera brumata</name>
    <name type="common">Winter moth</name>
    <name type="synonym">Phalaena brumata</name>
    <dbReference type="NCBI Taxonomy" id="104452"/>
    <lineage>
        <taxon>Eukaryota</taxon>
        <taxon>Metazoa</taxon>
        <taxon>Ecdysozoa</taxon>
        <taxon>Arthropoda</taxon>
        <taxon>Hexapoda</taxon>
        <taxon>Insecta</taxon>
        <taxon>Pterygota</taxon>
        <taxon>Neoptera</taxon>
        <taxon>Endopterygota</taxon>
        <taxon>Lepidoptera</taxon>
        <taxon>Glossata</taxon>
        <taxon>Ditrysia</taxon>
        <taxon>Geometroidea</taxon>
        <taxon>Geometridae</taxon>
        <taxon>Larentiinae</taxon>
        <taxon>Operophtera</taxon>
    </lineage>
</organism>
<dbReference type="InterPro" id="IPR005814">
    <property type="entry name" value="Aminotrans_3"/>
</dbReference>
<dbReference type="AlphaFoldDB" id="A0A0L7KWV7"/>
<dbReference type="GO" id="GO:0030170">
    <property type="term" value="F:pyridoxal phosphate binding"/>
    <property type="evidence" value="ECO:0007669"/>
    <property type="project" value="InterPro"/>
</dbReference>
<feature type="non-terminal residue" evidence="5">
    <location>
        <position position="1"/>
    </location>
</feature>
<comment type="caution">
    <text evidence="5">The sequence shown here is derived from an EMBL/GenBank/DDBJ whole genome shotgun (WGS) entry which is preliminary data.</text>
</comment>
<evidence type="ECO:0000313" key="6">
    <source>
        <dbReference type="Proteomes" id="UP000037510"/>
    </source>
</evidence>
<keyword evidence="6" id="KW-1185">Reference proteome</keyword>
<dbReference type="Gene3D" id="3.40.640.10">
    <property type="entry name" value="Type I PLP-dependent aspartate aminotransferase-like (Major domain)"/>
    <property type="match status" value="1"/>
</dbReference>
<evidence type="ECO:0000313" key="5">
    <source>
        <dbReference type="EMBL" id="KOB67610.1"/>
    </source>
</evidence>
<comment type="cofactor">
    <cofactor evidence="1">
        <name>pyridoxal 5'-phosphate</name>
        <dbReference type="ChEBI" id="CHEBI:597326"/>
    </cofactor>
</comment>
<feature type="non-terminal residue" evidence="5">
    <location>
        <position position="212"/>
    </location>
</feature>
<gene>
    <name evidence="5" type="ORF">OBRU01_19512</name>
</gene>
<proteinExistence type="inferred from homology"/>
<dbReference type="PANTHER" id="PTHR43206:SF1">
    <property type="entry name" value="4-AMINOBUTYRATE AMINOTRANSFERASE, MITOCHONDRIAL"/>
    <property type="match status" value="1"/>
</dbReference>
<sequence>MKTEVPGPKTKKLLQELESMQQAGSVQLFADYDKCIADWPEKLRNVLLSVAPSGLNNIATMMCGSCSNENAYKAVFMRYRTTQRGGATTFTPEELESCMLNQAPGSPNMSILSFEGSFHGRTFGALSTTRSKPIHKLDCPAFDWPVAPFPRYKYPLNENQRENLEEDNKCLEQVADTIEKYNAKGNPVAGIVVEPIQSEGGDHEASPDAAWR</sequence>
<evidence type="ECO:0000256" key="2">
    <source>
        <dbReference type="ARBA" id="ARBA00008954"/>
    </source>
</evidence>
<dbReference type="GO" id="GO:0005739">
    <property type="term" value="C:mitochondrion"/>
    <property type="evidence" value="ECO:0007669"/>
    <property type="project" value="TreeGrafter"/>
</dbReference>
<dbReference type="Proteomes" id="UP000037510">
    <property type="component" value="Unassembled WGS sequence"/>
</dbReference>
<accession>A0A0L7KWV7</accession>
<evidence type="ECO:0000256" key="1">
    <source>
        <dbReference type="ARBA" id="ARBA00001933"/>
    </source>
</evidence>
<dbReference type="InterPro" id="IPR015421">
    <property type="entry name" value="PyrdxlP-dep_Trfase_major"/>
</dbReference>
<dbReference type="STRING" id="104452.A0A0L7KWV7"/>
<name>A0A0L7KWV7_OPEBR</name>
<dbReference type="EMBL" id="JTDY01004903">
    <property type="protein sequence ID" value="KOB67610.1"/>
    <property type="molecule type" value="Genomic_DNA"/>
</dbReference>
<evidence type="ECO:0000256" key="4">
    <source>
        <dbReference type="ARBA" id="ARBA00022679"/>
    </source>
</evidence>
<keyword evidence="3 5" id="KW-0032">Aminotransferase</keyword>
<dbReference type="GO" id="GO:0008483">
    <property type="term" value="F:transaminase activity"/>
    <property type="evidence" value="ECO:0007669"/>
    <property type="project" value="UniProtKB-KW"/>
</dbReference>
<dbReference type="Pfam" id="PF00202">
    <property type="entry name" value="Aminotran_3"/>
    <property type="match status" value="1"/>
</dbReference>
<dbReference type="GO" id="GO:0009450">
    <property type="term" value="P:gamma-aminobutyric acid catabolic process"/>
    <property type="evidence" value="ECO:0007669"/>
    <property type="project" value="TreeGrafter"/>
</dbReference>
<protein>
    <submittedName>
        <fullName evidence="5">4-aminobutyrate aminotransferase</fullName>
    </submittedName>
</protein>
<dbReference type="PANTHER" id="PTHR43206">
    <property type="entry name" value="AMINOTRANSFERASE"/>
    <property type="match status" value="1"/>
</dbReference>
<dbReference type="InterPro" id="IPR015424">
    <property type="entry name" value="PyrdxlP-dep_Trfase"/>
</dbReference>
<reference evidence="5 6" key="1">
    <citation type="journal article" date="2015" name="Genome Biol. Evol.">
        <title>The genome of winter moth (Operophtera brumata) provides a genomic perspective on sexual dimorphism and phenology.</title>
        <authorList>
            <person name="Derks M.F."/>
            <person name="Smit S."/>
            <person name="Salis L."/>
            <person name="Schijlen E."/>
            <person name="Bossers A."/>
            <person name="Mateman C."/>
            <person name="Pijl A.S."/>
            <person name="de Ridder D."/>
            <person name="Groenen M.A."/>
            <person name="Visser M.E."/>
            <person name="Megens H.J."/>
        </authorList>
    </citation>
    <scope>NUCLEOTIDE SEQUENCE [LARGE SCALE GENOMIC DNA]</scope>
    <source>
        <strain evidence="5">WM2013NL</strain>
        <tissue evidence="5">Head and thorax</tissue>
    </source>
</reference>